<organism evidence="12 13">
    <name type="scientific">Paenibacillus dendritiformis C454</name>
    <dbReference type="NCBI Taxonomy" id="1131935"/>
    <lineage>
        <taxon>Bacteria</taxon>
        <taxon>Bacillati</taxon>
        <taxon>Bacillota</taxon>
        <taxon>Bacilli</taxon>
        <taxon>Bacillales</taxon>
        <taxon>Paenibacillaceae</taxon>
        <taxon>Paenibacillus</taxon>
    </lineage>
</organism>
<dbReference type="InterPro" id="IPR003754">
    <property type="entry name" value="4pyrrol_synth_uPrphyn_synth"/>
</dbReference>
<keyword evidence="13" id="KW-1185">Reference proteome</keyword>
<dbReference type="Gene3D" id="3.40.50.10090">
    <property type="match status" value="2"/>
</dbReference>
<dbReference type="NCBIfam" id="TIGR01469">
    <property type="entry name" value="cobA_cysG_Cterm"/>
    <property type="match status" value="1"/>
</dbReference>
<dbReference type="STRING" id="1131935.PDENDC454_10860"/>
<dbReference type="CDD" id="cd11642">
    <property type="entry name" value="SUMT"/>
    <property type="match status" value="1"/>
</dbReference>
<evidence type="ECO:0000256" key="3">
    <source>
        <dbReference type="ARBA" id="ARBA00018323"/>
    </source>
</evidence>
<dbReference type="Gene3D" id="3.30.950.10">
    <property type="entry name" value="Methyltransferase, Cobalt-precorrin-4 Transmethylase, Domain 2"/>
    <property type="match status" value="1"/>
</dbReference>
<proteinExistence type="inferred from homology"/>
<keyword evidence="4 9" id="KW-0489">Methyltransferase</keyword>
<dbReference type="InterPro" id="IPR050161">
    <property type="entry name" value="Siro_Cobalamin_biosynth"/>
</dbReference>
<dbReference type="InterPro" id="IPR000878">
    <property type="entry name" value="4pyrrol_Mease"/>
</dbReference>
<evidence type="ECO:0000256" key="7">
    <source>
        <dbReference type="ARBA" id="ARBA00023244"/>
    </source>
</evidence>
<accession>H3SF67</accession>
<evidence type="ECO:0000256" key="4">
    <source>
        <dbReference type="ARBA" id="ARBA00022603"/>
    </source>
</evidence>
<dbReference type="GO" id="GO:0004851">
    <property type="term" value="F:uroporphyrin-III C-methyltransferase activity"/>
    <property type="evidence" value="ECO:0007669"/>
    <property type="project" value="UniProtKB-EC"/>
</dbReference>
<dbReference type="InterPro" id="IPR036108">
    <property type="entry name" value="4pyrrol_syn_uPrphyn_synt_sf"/>
</dbReference>
<dbReference type="PROSITE" id="PS00840">
    <property type="entry name" value="SUMT_2"/>
    <property type="match status" value="1"/>
</dbReference>
<dbReference type="Gene3D" id="3.40.1010.10">
    <property type="entry name" value="Cobalt-precorrin-4 Transmethylase, Domain 1"/>
    <property type="match status" value="1"/>
</dbReference>
<dbReference type="Proteomes" id="UP000003900">
    <property type="component" value="Unassembled WGS sequence"/>
</dbReference>
<comment type="caution">
    <text evidence="12">The sequence shown here is derived from an EMBL/GenBank/DDBJ whole genome shotgun (WGS) entry which is preliminary data.</text>
</comment>
<evidence type="ECO:0000256" key="5">
    <source>
        <dbReference type="ARBA" id="ARBA00022679"/>
    </source>
</evidence>
<keyword evidence="6" id="KW-0949">S-adenosyl-L-methionine</keyword>
<dbReference type="NCBIfam" id="NF004790">
    <property type="entry name" value="PRK06136.1"/>
    <property type="match status" value="1"/>
</dbReference>
<dbReference type="AlphaFoldDB" id="H3SF67"/>
<evidence type="ECO:0000259" key="11">
    <source>
        <dbReference type="Pfam" id="PF02602"/>
    </source>
</evidence>
<evidence type="ECO:0000256" key="8">
    <source>
        <dbReference type="ARBA" id="ARBA00079776"/>
    </source>
</evidence>
<evidence type="ECO:0000256" key="6">
    <source>
        <dbReference type="ARBA" id="ARBA00022691"/>
    </source>
</evidence>
<dbReference type="InterPro" id="IPR014776">
    <property type="entry name" value="4pyrrole_Mease_sub2"/>
</dbReference>
<evidence type="ECO:0000259" key="10">
    <source>
        <dbReference type="Pfam" id="PF00590"/>
    </source>
</evidence>
<dbReference type="FunFam" id="3.30.950.10:FF:000001">
    <property type="entry name" value="Siroheme synthase"/>
    <property type="match status" value="1"/>
</dbReference>
<gene>
    <name evidence="12" type="ORF">PDENDC454_10860</name>
</gene>
<dbReference type="SUPFAM" id="SSF53790">
    <property type="entry name" value="Tetrapyrrole methylase"/>
    <property type="match status" value="1"/>
</dbReference>
<dbReference type="PANTHER" id="PTHR45790">
    <property type="entry name" value="SIROHEME SYNTHASE-RELATED"/>
    <property type="match status" value="1"/>
</dbReference>
<evidence type="ECO:0000313" key="13">
    <source>
        <dbReference type="Proteomes" id="UP000003900"/>
    </source>
</evidence>
<dbReference type="FunFam" id="3.40.1010.10:FF:000001">
    <property type="entry name" value="Siroheme synthase"/>
    <property type="match status" value="1"/>
</dbReference>
<dbReference type="InterPro" id="IPR035996">
    <property type="entry name" value="4pyrrol_Methylase_sf"/>
</dbReference>
<dbReference type="GO" id="GO:0004852">
    <property type="term" value="F:uroporphyrinogen-III synthase activity"/>
    <property type="evidence" value="ECO:0007669"/>
    <property type="project" value="InterPro"/>
</dbReference>
<dbReference type="InterPro" id="IPR014777">
    <property type="entry name" value="4pyrrole_Mease_sub1"/>
</dbReference>
<dbReference type="PATRIC" id="fig|1131935.3.peg.2229"/>
<dbReference type="GO" id="GO:0032259">
    <property type="term" value="P:methylation"/>
    <property type="evidence" value="ECO:0007669"/>
    <property type="project" value="UniProtKB-KW"/>
</dbReference>
<evidence type="ECO:0000256" key="9">
    <source>
        <dbReference type="RuleBase" id="RU003960"/>
    </source>
</evidence>
<protein>
    <recommendedName>
        <fullName evidence="3">Uroporphyrinogen-III C-methyltransferase</fullName>
        <ecNumber evidence="2">2.1.1.107</ecNumber>
    </recommendedName>
    <alternativeName>
        <fullName evidence="8">Uroporphyrinogen III methylase</fullName>
    </alternativeName>
</protein>
<dbReference type="Pfam" id="PF02602">
    <property type="entry name" value="HEM4"/>
    <property type="match status" value="1"/>
</dbReference>
<dbReference type="PROSITE" id="PS00839">
    <property type="entry name" value="SUMT_1"/>
    <property type="match status" value="1"/>
</dbReference>
<dbReference type="EMBL" id="AHKH01000023">
    <property type="protein sequence ID" value="EHQ62263.1"/>
    <property type="molecule type" value="Genomic_DNA"/>
</dbReference>
<keyword evidence="7" id="KW-0627">Porphyrin biosynthesis</keyword>
<reference evidence="12 13" key="1">
    <citation type="journal article" date="2012" name="J. Bacteriol.">
        <title>Genome Sequence of the Pattern-Forming Social Bacterium Paenibacillus dendritiformis C454 Chiral Morphotype.</title>
        <authorList>
            <person name="Sirota-Madi A."/>
            <person name="Olender T."/>
            <person name="Helman Y."/>
            <person name="Brainis I."/>
            <person name="Finkelshtein A."/>
            <person name="Roth D."/>
            <person name="Hagai E."/>
            <person name="Leshkowitz D."/>
            <person name="Brodsky L."/>
            <person name="Galatenko V."/>
            <person name="Nikolaev V."/>
            <person name="Gutnick D.L."/>
            <person name="Lancet D."/>
            <person name="Ben-Jacob E."/>
        </authorList>
    </citation>
    <scope>NUCLEOTIDE SEQUENCE [LARGE SCALE GENOMIC DNA]</scope>
    <source>
        <strain evidence="12 13">C454</strain>
    </source>
</reference>
<dbReference type="GO" id="GO:0019354">
    <property type="term" value="P:siroheme biosynthetic process"/>
    <property type="evidence" value="ECO:0007669"/>
    <property type="project" value="InterPro"/>
</dbReference>
<evidence type="ECO:0000256" key="2">
    <source>
        <dbReference type="ARBA" id="ARBA00012162"/>
    </source>
</evidence>
<evidence type="ECO:0000256" key="1">
    <source>
        <dbReference type="ARBA" id="ARBA00005879"/>
    </source>
</evidence>
<dbReference type="Pfam" id="PF00590">
    <property type="entry name" value="TP_methylase"/>
    <property type="match status" value="1"/>
</dbReference>
<dbReference type="RefSeq" id="WP_006676673.1">
    <property type="nucleotide sequence ID" value="NZ_AHKH01000023.1"/>
</dbReference>
<evidence type="ECO:0000313" key="12">
    <source>
        <dbReference type="EMBL" id="EHQ62263.1"/>
    </source>
</evidence>
<dbReference type="SUPFAM" id="SSF69618">
    <property type="entry name" value="HemD-like"/>
    <property type="match status" value="1"/>
</dbReference>
<dbReference type="PANTHER" id="PTHR45790:SF3">
    <property type="entry name" value="S-ADENOSYL-L-METHIONINE-DEPENDENT UROPORPHYRINOGEN III METHYLTRANSFERASE, CHLOROPLASTIC"/>
    <property type="match status" value="1"/>
</dbReference>
<name>H3SF67_9BACL</name>
<dbReference type="InterPro" id="IPR006366">
    <property type="entry name" value="CobA/CysG_C"/>
</dbReference>
<dbReference type="EC" id="2.1.1.107" evidence="2"/>
<dbReference type="OrthoDB" id="9815856at2"/>
<feature type="domain" description="Tetrapyrrole methylase" evidence="10">
    <location>
        <begin position="11"/>
        <end position="222"/>
    </location>
</feature>
<sequence>MEQHPRPKGVVYLVGAGPGDAGLITVKGLRCLQEADVVVYDRLAGPRLMQYAKRGARKIYVGKLPDRHAMKQEDINRLLVELALEGHTVTRLKGGDPCVFGRVGEEAALLAEHGIRYEIVPGVTSAVAAPAYAGIPVTHRNRASSFCVVTGHESPDKLDEMIEWDKLTQATGTLLFLMGVAKLRYIAERLMTCGRAPDTPVALVRWGTRAEQATITGTLATIADEVERAGFGSPAVIVVGEVVLERERLQWAESRPLFGRRVLVTRARDQASELTRRIEDAGGEPYEYPVIELRMPESPASREALRKALTRPDAYDWLVLTSVNGVRFWFRHLREHGADIRQWAHVRIVSVGPKTTEALQEYGIQPDIAASQFSQEGVWDALRPHAAAGQRVLLARGDLSRSWLRETMDAHGLHADEVDLYETVLPEEDDPELIEMLEQQMIHIVTFTSSSTVTNLMAALRRMGMDDPAQALRGASIACIGEITARTAREAGLHVDAIAASSTIDGLMEAMLELGKMKNKLF</sequence>
<keyword evidence="5 9" id="KW-0808">Transferase</keyword>
<feature type="domain" description="Tetrapyrrole biosynthesis uroporphyrinogen III synthase" evidence="11">
    <location>
        <begin position="273"/>
        <end position="508"/>
    </location>
</feature>
<dbReference type="CDD" id="cd06578">
    <property type="entry name" value="HemD"/>
    <property type="match status" value="1"/>
</dbReference>
<dbReference type="InterPro" id="IPR003043">
    <property type="entry name" value="Uropor_MeTrfase_CS"/>
</dbReference>
<comment type="similarity">
    <text evidence="1 9">Belongs to the precorrin methyltransferase family.</text>
</comment>